<dbReference type="OrthoDB" id="9802264at2"/>
<dbReference type="Pfam" id="PF00005">
    <property type="entry name" value="ABC_tran"/>
    <property type="match status" value="1"/>
</dbReference>
<keyword evidence="6" id="KW-1185">Reference proteome</keyword>
<dbReference type="InterPro" id="IPR003439">
    <property type="entry name" value="ABC_transporter-like_ATP-bd"/>
</dbReference>
<dbReference type="SUPFAM" id="SSF52540">
    <property type="entry name" value="P-loop containing nucleoside triphosphate hydrolases"/>
    <property type="match status" value="1"/>
</dbReference>
<keyword evidence="3" id="KW-0067">ATP-binding</keyword>
<reference evidence="6" key="1">
    <citation type="submission" date="2017-08" db="EMBL/GenBank/DDBJ databases">
        <title>Draft genome sequence of Lactococcus sp. strain Rs-Y01, isolated from the gut of the lower termite Reticulitermes speratus.</title>
        <authorList>
            <person name="Ohkuma M."/>
            <person name="Yuki M."/>
        </authorList>
    </citation>
    <scope>NUCLEOTIDE SEQUENCE [LARGE SCALE GENOMIC DNA]</scope>
    <source>
        <strain evidence="6">Rs-Y01</strain>
    </source>
</reference>
<gene>
    <name evidence="5" type="ORF">RsY01_54</name>
</gene>
<protein>
    <recommendedName>
        <fullName evidence="4">ABC transporter domain-containing protein</fullName>
    </recommendedName>
</protein>
<keyword evidence="2" id="KW-0547">Nucleotide-binding</keyword>
<evidence type="ECO:0000256" key="3">
    <source>
        <dbReference type="ARBA" id="ARBA00022840"/>
    </source>
</evidence>
<keyword evidence="1" id="KW-0813">Transport</keyword>
<evidence type="ECO:0000256" key="1">
    <source>
        <dbReference type="ARBA" id="ARBA00022448"/>
    </source>
</evidence>
<dbReference type="Proteomes" id="UP000218689">
    <property type="component" value="Unassembled WGS sequence"/>
</dbReference>
<dbReference type="PANTHER" id="PTHR42788">
    <property type="entry name" value="TAURINE IMPORT ATP-BINDING PROTEIN-RELATED"/>
    <property type="match status" value="1"/>
</dbReference>
<organism evidence="5 6">
    <name type="scientific">Pseudolactococcus reticulitermitis</name>
    <dbReference type="NCBI Taxonomy" id="2025039"/>
    <lineage>
        <taxon>Bacteria</taxon>
        <taxon>Bacillati</taxon>
        <taxon>Bacillota</taxon>
        <taxon>Bacilli</taxon>
        <taxon>Lactobacillales</taxon>
        <taxon>Streptococcaceae</taxon>
        <taxon>Pseudolactococcus</taxon>
    </lineage>
</organism>
<dbReference type="InterPro" id="IPR003593">
    <property type="entry name" value="AAA+_ATPase"/>
</dbReference>
<dbReference type="InterPro" id="IPR017871">
    <property type="entry name" value="ABC_transporter-like_CS"/>
</dbReference>
<dbReference type="GO" id="GO:0005524">
    <property type="term" value="F:ATP binding"/>
    <property type="evidence" value="ECO:0007669"/>
    <property type="project" value="UniProtKB-KW"/>
</dbReference>
<proteinExistence type="predicted"/>
<dbReference type="Gene3D" id="3.40.50.300">
    <property type="entry name" value="P-loop containing nucleotide triphosphate hydrolases"/>
    <property type="match status" value="1"/>
</dbReference>
<dbReference type="GO" id="GO:0016887">
    <property type="term" value="F:ATP hydrolysis activity"/>
    <property type="evidence" value="ECO:0007669"/>
    <property type="project" value="InterPro"/>
</dbReference>
<dbReference type="RefSeq" id="WP_094783569.1">
    <property type="nucleotide sequence ID" value="NZ_BEDT01000001.1"/>
</dbReference>
<comment type="caution">
    <text evidence="5">The sequence shown here is derived from an EMBL/GenBank/DDBJ whole genome shotgun (WGS) entry which is preliminary data.</text>
</comment>
<evidence type="ECO:0000256" key="2">
    <source>
        <dbReference type="ARBA" id="ARBA00022741"/>
    </source>
</evidence>
<dbReference type="PANTHER" id="PTHR42788:SF13">
    <property type="entry name" value="ALIPHATIC SULFONATES IMPORT ATP-BINDING PROTEIN SSUB"/>
    <property type="match status" value="1"/>
</dbReference>
<evidence type="ECO:0000313" key="5">
    <source>
        <dbReference type="EMBL" id="GAX46475.1"/>
    </source>
</evidence>
<feature type="domain" description="ABC transporter" evidence="4">
    <location>
        <begin position="5"/>
        <end position="224"/>
    </location>
</feature>
<evidence type="ECO:0000313" key="6">
    <source>
        <dbReference type="Proteomes" id="UP000218689"/>
    </source>
</evidence>
<dbReference type="PROSITE" id="PS00211">
    <property type="entry name" value="ABC_TRANSPORTER_1"/>
    <property type="match status" value="1"/>
</dbReference>
<dbReference type="InterPro" id="IPR027417">
    <property type="entry name" value="P-loop_NTPase"/>
</dbReference>
<dbReference type="CDD" id="cd03293">
    <property type="entry name" value="ABC_NrtD_SsuB_transporters"/>
    <property type="match status" value="1"/>
</dbReference>
<dbReference type="AlphaFoldDB" id="A0A224X9R0"/>
<sequence>MTTAIQLKHLAKSYQLDDQTKHVLKGIDLTFPTNTITVILGISGCGKTTLLRILGGLEKQTAGDIVKDEQMKITTIFQEARLMPWLPVWKNIALGLKKAVLSDVQYLIDLVGLQGYEHAYPHQLSGGMKQRVAIARAYAYNPDMILMDEPFAALDYFTREKMQKQLIRIYRLKKKSIVFVTHSIDEAMLLGQHIVILSQGKVKKQYDLSHLPYERDILQDHWIQLKKDILTTIDNGENA</sequence>
<dbReference type="PROSITE" id="PS50893">
    <property type="entry name" value="ABC_TRANSPORTER_2"/>
    <property type="match status" value="1"/>
</dbReference>
<dbReference type="SMART" id="SM00382">
    <property type="entry name" value="AAA"/>
    <property type="match status" value="1"/>
</dbReference>
<dbReference type="EMBL" id="BEDT01000001">
    <property type="protein sequence ID" value="GAX46475.1"/>
    <property type="molecule type" value="Genomic_DNA"/>
</dbReference>
<accession>A0A224X9R0</accession>
<dbReference type="InterPro" id="IPR050166">
    <property type="entry name" value="ABC_transporter_ATP-bind"/>
</dbReference>
<evidence type="ECO:0000259" key="4">
    <source>
        <dbReference type="PROSITE" id="PS50893"/>
    </source>
</evidence>
<name>A0A224X9R0_9LACT</name>